<dbReference type="EMBL" id="UYSU01038262">
    <property type="protein sequence ID" value="VDM00044.1"/>
    <property type="molecule type" value="Genomic_DNA"/>
</dbReference>
<evidence type="ECO:0000256" key="1">
    <source>
        <dbReference type="SAM" id="MobiDB-lite"/>
    </source>
</evidence>
<gene>
    <name evidence="2" type="ORF">SSLN_LOCUS13658</name>
</gene>
<dbReference type="Proteomes" id="UP000275846">
    <property type="component" value="Unassembled WGS sequence"/>
</dbReference>
<evidence type="ECO:0000313" key="2">
    <source>
        <dbReference type="EMBL" id="VDM00044.1"/>
    </source>
</evidence>
<dbReference type="AlphaFoldDB" id="A0A183TB10"/>
<reference evidence="2 3" key="2">
    <citation type="submission" date="2018-11" db="EMBL/GenBank/DDBJ databases">
        <authorList>
            <consortium name="Pathogen Informatics"/>
        </authorList>
    </citation>
    <scope>NUCLEOTIDE SEQUENCE [LARGE SCALE GENOMIC DNA]</scope>
    <source>
        <strain evidence="2 3">NST_G2</strain>
    </source>
</reference>
<protein>
    <submittedName>
        <fullName evidence="2 4">Uncharacterized protein</fullName>
    </submittedName>
</protein>
<reference evidence="4" key="1">
    <citation type="submission" date="2016-06" db="UniProtKB">
        <authorList>
            <consortium name="WormBaseParasite"/>
        </authorList>
    </citation>
    <scope>IDENTIFICATION</scope>
</reference>
<keyword evidence="3" id="KW-1185">Reference proteome</keyword>
<dbReference type="WBParaSite" id="SSLN_0001417301-mRNA-1">
    <property type="protein sequence ID" value="SSLN_0001417301-mRNA-1"/>
    <property type="gene ID" value="SSLN_0001417301"/>
</dbReference>
<name>A0A183TB10_SCHSO</name>
<organism evidence="4">
    <name type="scientific">Schistocephalus solidus</name>
    <name type="common">Tapeworm</name>
    <dbReference type="NCBI Taxonomy" id="70667"/>
    <lineage>
        <taxon>Eukaryota</taxon>
        <taxon>Metazoa</taxon>
        <taxon>Spiralia</taxon>
        <taxon>Lophotrochozoa</taxon>
        <taxon>Platyhelminthes</taxon>
        <taxon>Cestoda</taxon>
        <taxon>Eucestoda</taxon>
        <taxon>Diphyllobothriidea</taxon>
        <taxon>Diphyllobothriidae</taxon>
        <taxon>Schistocephalus</taxon>
    </lineage>
</organism>
<proteinExistence type="predicted"/>
<sequence>MGAGTQESFGRQGKAKRRQSHAIPLLSAAVVETETESPPVNPSLSSFGAYMFARVHLGRIRRISAGRSHQCTQRMNLITPFGARALSLSPPINLKAAREYLL</sequence>
<evidence type="ECO:0000313" key="3">
    <source>
        <dbReference type="Proteomes" id="UP000275846"/>
    </source>
</evidence>
<accession>A0A183TB10</accession>
<feature type="region of interest" description="Disordered" evidence="1">
    <location>
        <begin position="1"/>
        <end position="21"/>
    </location>
</feature>
<evidence type="ECO:0000313" key="4">
    <source>
        <dbReference type="WBParaSite" id="SSLN_0001417301-mRNA-1"/>
    </source>
</evidence>